<reference evidence="5" key="1">
    <citation type="journal article" date="2012" name="Science">
        <title>The Paleozoic origin of enzymatic lignin decomposition reconstructed from 31 fungal genomes.</title>
        <authorList>
            <person name="Floudas D."/>
            <person name="Binder M."/>
            <person name="Riley R."/>
            <person name="Barry K."/>
            <person name="Blanchette R.A."/>
            <person name="Henrissat B."/>
            <person name="Martinez A.T."/>
            <person name="Otillar R."/>
            <person name="Spatafora J.W."/>
            <person name="Yadav J.S."/>
            <person name="Aerts A."/>
            <person name="Benoit I."/>
            <person name="Boyd A."/>
            <person name="Carlson A."/>
            <person name="Copeland A."/>
            <person name="Coutinho P.M."/>
            <person name="de Vries R.P."/>
            <person name="Ferreira P."/>
            <person name="Findley K."/>
            <person name="Foster B."/>
            <person name="Gaskell J."/>
            <person name="Glotzer D."/>
            <person name="Gorecki P."/>
            <person name="Heitman J."/>
            <person name="Hesse C."/>
            <person name="Hori C."/>
            <person name="Igarashi K."/>
            <person name="Jurgens J.A."/>
            <person name="Kallen N."/>
            <person name="Kersten P."/>
            <person name="Kohler A."/>
            <person name="Kuees U."/>
            <person name="Kumar T.K.A."/>
            <person name="Kuo A."/>
            <person name="LaButti K."/>
            <person name="Larrondo L.F."/>
            <person name="Lindquist E."/>
            <person name="Ling A."/>
            <person name="Lombard V."/>
            <person name="Lucas S."/>
            <person name="Lundell T."/>
            <person name="Martin R."/>
            <person name="McLaughlin D.J."/>
            <person name="Morgenstern I."/>
            <person name="Morin E."/>
            <person name="Murat C."/>
            <person name="Nagy L.G."/>
            <person name="Nolan M."/>
            <person name="Ohm R.A."/>
            <person name="Patyshakuliyeva A."/>
            <person name="Rokas A."/>
            <person name="Ruiz-Duenas F.J."/>
            <person name="Sabat G."/>
            <person name="Salamov A."/>
            <person name="Samejima M."/>
            <person name="Schmutz J."/>
            <person name="Slot J.C."/>
            <person name="St John F."/>
            <person name="Stenlid J."/>
            <person name="Sun H."/>
            <person name="Sun S."/>
            <person name="Syed K."/>
            <person name="Tsang A."/>
            <person name="Wiebenga A."/>
            <person name="Young D."/>
            <person name="Pisabarro A."/>
            <person name="Eastwood D.C."/>
            <person name="Martin F."/>
            <person name="Cullen D."/>
            <person name="Grigoriev I.V."/>
            <person name="Hibbett D.S."/>
        </authorList>
    </citation>
    <scope>NUCLEOTIDE SEQUENCE [LARGE SCALE GENOMIC DNA]</scope>
    <source>
        <strain evidence="5">HHB-11173 SS5</strain>
    </source>
</reference>
<dbReference type="KEGG" id="psq:PUNSTDRAFT_107669"/>
<protein>
    <submittedName>
        <fullName evidence="4">Alpha/beta-hydrolase</fullName>
    </submittedName>
</protein>
<feature type="domain" description="BD-FAE-like" evidence="3">
    <location>
        <begin position="20"/>
        <end position="133"/>
    </location>
</feature>
<name>R7S4T7_PUNST</name>
<dbReference type="Pfam" id="PF00326">
    <property type="entry name" value="Peptidase_S9"/>
    <property type="match status" value="1"/>
</dbReference>
<dbReference type="HOGENOM" id="CLU_012494_9_2_1"/>
<gene>
    <name evidence="4" type="ORF">PUNSTDRAFT_107669</name>
</gene>
<dbReference type="PANTHER" id="PTHR48081">
    <property type="entry name" value="AB HYDROLASE SUPERFAMILY PROTEIN C4A8.06C"/>
    <property type="match status" value="1"/>
</dbReference>
<evidence type="ECO:0000313" key="4">
    <source>
        <dbReference type="EMBL" id="EIN04832.1"/>
    </source>
</evidence>
<proteinExistence type="predicted"/>
<dbReference type="GO" id="GO:0008236">
    <property type="term" value="F:serine-type peptidase activity"/>
    <property type="evidence" value="ECO:0007669"/>
    <property type="project" value="InterPro"/>
</dbReference>
<sequence>MSSSPKTLIYSHVGGIDVKLDLYAPDANGSAPILIWFHGGGLYCGSRDDDLFPFSLCDAALKRKWIFITADYRLLLPFNGHDILADIRALSSFLSSDAFRNSLPSGLVPSNSIFTAGASAGGYMALQYALQASLKPKAVLNMFGLSDLLDDHYVHPHPDGVPFFGGLNKSFDLDKLLHPPPSSGSPMRAPTYECADGRHMTMIYVIQEGVIPDYLTNRPGLSKTLGALPTKDARAHALDDEIRPLFPLLFVRELPPVVSVHGMADTAVPLAHSETLKALLDEAGIKNELIPVPDAEHGLLSKDNFGVEAPAAEDAVGKAVEFLASCL</sequence>
<dbReference type="GeneID" id="18876110"/>
<dbReference type="RefSeq" id="XP_007387755.1">
    <property type="nucleotide sequence ID" value="XM_007387693.1"/>
</dbReference>
<evidence type="ECO:0000313" key="5">
    <source>
        <dbReference type="Proteomes" id="UP000054196"/>
    </source>
</evidence>
<dbReference type="GO" id="GO:0006508">
    <property type="term" value="P:proteolysis"/>
    <property type="evidence" value="ECO:0007669"/>
    <property type="project" value="InterPro"/>
</dbReference>
<evidence type="ECO:0000259" key="2">
    <source>
        <dbReference type="Pfam" id="PF00326"/>
    </source>
</evidence>
<feature type="domain" description="Peptidase S9 prolyl oligopeptidase catalytic" evidence="2">
    <location>
        <begin position="241"/>
        <end position="304"/>
    </location>
</feature>
<keyword evidence="5" id="KW-1185">Reference proteome</keyword>
<dbReference type="SUPFAM" id="SSF53474">
    <property type="entry name" value="alpha/beta-Hydrolases"/>
    <property type="match status" value="1"/>
</dbReference>
<dbReference type="OMA" id="IHETSKT"/>
<dbReference type="InterPro" id="IPR029058">
    <property type="entry name" value="AB_hydrolase_fold"/>
</dbReference>
<evidence type="ECO:0000256" key="1">
    <source>
        <dbReference type="ARBA" id="ARBA00022801"/>
    </source>
</evidence>
<dbReference type="InterPro" id="IPR049492">
    <property type="entry name" value="BD-FAE-like_dom"/>
</dbReference>
<dbReference type="eggNOG" id="ENOG502S3DF">
    <property type="taxonomic scope" value="Eukaryota"/>
</dbReference>
<dbReference type="PANTHER" id="PTHR48081:SF3">
    <property type="entry name" value="ALPHA_BETA HYDROLASE FOLD-3 DOMAIN-CONTAINING PROTEIN"/>
    <property type="match status" value="1"/>
</dbReference>
<keyword evidence="1 4" id="KW-0378">Hydrolase</keyword>
<dbReference type="InterPro" id="IPR050300">
    <property type="entry name" value="GDXG_lipolytic_enzyme"/>
</dbReference>
<dbReference type="Gene3D" id="3.40.50.1820">
    <property type="entry name" value="alpha/beta hydrolase"/>
    <property type="match status" value="1"/>
</dbReference>
<evidence type="ECO:0000259" key="3">
    <source>
        <dbReference type="Pfam" id="PF20434"/>
    </source>
</evidence>
<dbReference type="OrthoDB" id="19653at2759"/>
<organism evidence="4 5">
    <name type="scientific">Punctularia strigosozonata (strain HHB-11173)</name>
    <name type="common">White-rot fungus</name>
    <dbReference type="NCBI Taxonomy" id="741275"/>
    <lineage>
        <taxon>Eukaryota</taxon>
        <taxon>Fungi</taxon>
        <taxon>Dikarya</taxon>
        <taxon>Basidiomycota</taxon>
        <taxon>Agaricomycotina</taxon>
        <taxon>Agaricomycetes</taxon>
        <taxon>Corticiales</taxon>
        <taxon>Punctulariaceae</taxon>
        <taxon>Punctularia</taxon>
    </lineage>
</organism>
<dbReference type="AlphaFoldDB" id="R7S4T7"/>
<dbReference type="Proteomes" id="UP000054196">
    <property type="component" value="Unassembled WGS sequence"/>
</dbReference>
<dbReference type="EMBL" id="JH687552">
    <property type="protein sequence ID" value="EIN04832.1"/>
    <property type="molecule type" value="Genomic_DNA"/>
</dbReference>
<accession>R7S4T7</accession>
<dbReference type="Pfam" id="PF20434">
    <property type="entry name" value="BD-FAE"/>
    <property type="match status" value="1"/>
</dbReference>
<dbReference type="InterPro" id="IPR001375">
    <property type="entry name" value="Peptidase_S9_cat"/>
</dbReference>